<dbReference type="InterPro" id="IPR001647">
    <property type="entry name" value="HTH_TetR"/>
</dbReference>
<dbReference type="PROSITE" id="PS50977">
    <property type="entry name" value="HTH_TETR_2"/>
    <property type="match status" value="1"/>
</dbReference>
<dbReference type="SUPFAM" id="SSF46689">
    <property type="entry name" value="Homeodomain-like"/>
    <property type="match status" value="1"/>
</dbReference>
<gene>
    <name evidence="4" type="ORF">CP373A1_16055</name>
</gene>
<accession>A0A174VQ50</accession>
<keyword evidence="1 2" id="KW-0238">DNA-binding</keyword>
<dbReference type="eggNOG" id="COG1309">
    <property type="taxonomic scope" value="Bacteria"/>
</dbReference>
<feature type="domain" description="HTH tetR-type" evidence="3">
    <location>
        <begin position="6"/>
        <end position="66"/>
    </location>
</feature>
<dbReference type="Proteomes" id="UP000092714">
    <property type="component" value="Unassembled WGS sequence"/>
</dbReference>
<dbReference type="PANTHER" id="PTHR43479">
    <property type="entry name" value="ACREF/ENVCD OPERON REPRESSOR-RELATED"/>
    <property type="match status" value="1"/>
</dbReference>
<evidence type="ECO:0000256" key="2">
    <source>
        <dbReference type="PROSITE-ProRule" id="PRU00335"/>
    </source>
</evidence>
<dbReference type="Gene3D" id="1.10.357.10">
    <property type="entry name" value="Tetracycline Repressor, domain 2"/>
    <property type="match status" value="1"/>
</dbReference>
<evidence type="ECO:0000256" key="1">
    <source>
        <dbReference type="ARBA" id="ARBA00023125"/>
    </source>
</evidence>
<feature type="DNA-binding region" description="H-T-H motif" evidence="2">
    <location>
        <begin position="29"/>
        <end position="48"/>
    </location>
</feature>
<name>A0A174VQ50_9CLOT</name>
<protein>
    <recommendedName>
        <fullName evidence="3">HTH tetR-type domain-containing protein</fullName>
    </recommendedName>
</protein>
<evidence type="ECO:0000313" key="4">
    <source>
        <dbReference type="EMBL" id="OBY09437.1"/>
    </source>
</evidence>
<comment type="caution">
    <text evidence="4">The sequence shown here is derived from an EMBL/GenBank/DDBJ whole genome shotgun (WGS) entry which is preliminary data.</text>
</comment>
<dbReference type="Pfam" id="PF00440">
    <property type="entry name" value="TetR_N"/>
    <property type="match status" value="1"/>
</dbReference>
<dbReference type="PRINTS" id="PR00455">
    <property type="entry name" value="HTHTETR"/>
</dbReference>
<dbReference type="InterPro" id="IPR009057">
    <property type="entry name" value="Homeodomain-like_sf"/>
</dbReference>
<dbReference type="InterPro" id="IPR050624">
    <property type="entry name" value="HTH-type_Tx_Regulator"/>
</dbReference>
<keyword evidence="5" id="KW-1185">Reference proteome</keyword>
<evidence type="ECO:0000259" key="3">
    <source>
        <dbReference type="PROSITE" id="PS50977"/>
    </source>
</evidence>
<dbReference type="EMBL" id="MAPZ01000033">
    <property type="protein sequence ID" value="OBY09437.1"/>
    <property type="molecule type" value="Genomic_DNA"/>
</dbReference>
<organism evidence="4 5">
    <name type="scientific">Clostridium paraputrificum</name>
    <dbReference type="NCBI Taxonomy" id="29363"/>
    <lineage>
        <taxon>Bacteria</taxon>
        <taxon>Bacillati</taxon>
        <taxon>Bacillota</taxon>
        <taxon>Clostridia</taxon>
        <taxon>Eubacteriales</taxon>
        <taxon>Clostridiaceae</taxon>
        <taxon>Clostridium</taxon>
    </lineage>
</organism>
<dbReference type="PANTHER" id="PTHR43479:SF11">
    <property type="entry name" value="ACREF_ENVCD OPERON REPRESSOR-RELATED"/>
    <property type="match status" value="1"/>
</dbReference>
<dbReference type="RefSeq" id="WP_055184399.1">
    <property type="nucleotide sequence ID" value="NZ_CABJAZ010000002.1"/>
</dbReference>
<sequence>MPKKILNLDETIFQAAWKLFSNDGYDNVDMKAIAKECNIAVGTLYNYYNNKRDLFLKVLEASWNSTFEKIEKVMNEDKNSAKALESIIKILYEDIKVRRGIGSNLLKSEAISKTENQNIENGIIEKIYSYVINAINIENQYINMQYRAQKLTHIILCNIVLLARLYPEDDKANIDFLIKIVHDNLK</sequence>
<dbReference type="AlphaFoldDB" id="A0A174VQ50"/>
<proteinExistence type="predicted"/>
<reference evidence="4 5" key="1">
    <citation type="submission" date="2016-06" db="EMBL/GenBank/DDBJ databases">
        <authorList>
            <person name="Kjaerup R.B."/>
            <person name="Dalgaard T.S."/>
            <person name="Juul-Madsen H.R."/>
        </authorList>
    </citation>
    <scope>NUCLEOTIDE SEQUENCE [LARGE SCALE GENOMIC DNA]</scope>
    <source>
        <strain evidence="4 5">373-A1</strain>
    </source>
</reference>
<dbReference type="GO" id="GO:0003677">
    <property type="term" value="F:DNA binding"/>
    <property type="evidence" value="ECO:0007669"/>
    <property type="project" value="UniProtKB-UniRule"/>
</dbReference>
<evidence type="ECO:0000313" key="5">
    <source>
        <dbReference type="Proteomes" id="UP000092714"/>
    </source>
</evidence>